<dbReference type="EMBL" id="JACRIW010000108">
    <property type="protein sequence ID" value="MBI5170762.1"/>
    <property type="molecule type" value="Genomic_DNA"/>
</dbReference>
<feature type="compositionally biased region" description="Basic residues" evidence="10">
    <location>
        <begin position="31"/>
        <end position="64"/>
    </location>
</feature>
<evidence type="ECO:0000256" key="10">
    <source>
        <dbReference type="SAM" id="MobiDB-lite"/>
    </source>
</evidence>
<evidence type="ECO:0000256" key="11">
    <source>
        <dbReference type="SAM" id="SignalP"/>
    </source>
</evidence>
<reference evidence="13" key="1">
    <citation type="submission" date="2020-07" db="EMBL/GenBank/DDBJ databases">
        <title>Huge and variable diversity of episymbiotic CPR bacteria and DPANN archaea in groundwater ecosystems.</title>
        <authorList>
            <person name="He C.Y."/>
            <person name="Keren R."/>
            <person name="Whittaker M."/>
            <person name="Farag I.F."/>
            <person name="Doudna J."/>
            <person name="Cate J.H.D."/>
            <person name="Banfield J.F."/>
        </authorList>
    </citation>
    <scope>NUCLEOTIDE SEQUENCE</scope>
    <source>
        <strain evidence="13">NC_groundwater_1813_Pr3_B-0.1um_71_17</strain>
    </source>
</reference>
<evidence type="ECO:0000256" key="9">
    <source>
        <dbReference type="RuleBase" id="RU004016"/>
    </source>
</evidence>
<evidence type="ECO:0000256" key="2">
    <source>
        <dbReference type="ARBA" id="ARBA00022729"/>
    </source>
</evidence>
<keyword evidence="2 11" id="KW-0732">Signal</keyword>
<keyword evidence="6" id="KW-0961">Cell wall biogenesis/degradation</keyword>
<feature type="active site" evidence="7">
    <location>
        <position position="157"/>
    </location>
</feature>
<feature type="signal peptide" evidence="11">
    <location>
        <begin position="1"/>
        <end position="24"/>
    </location>
</feature>
<dbReference type="GO" id="GO:0008360">
    <property type="term" value="P:regulation of cell shape"/>
    <property type="evidence" value="ECO:0007669"/>
    <property type="project" value="UniProtKB-KW"/>
</dbReference>
<dbReference type="GO" id="GO:0009252">
    <property type="term" value="P:peptidoglycan biosynthetic process"/>
    <property type="evidence" value="ECO:0007669"/>
    <property type="project" value="UniProtKB-KW"/>
</dbReference>
<dbReference type="PANTHER" id="PTHR35333">
    <property type="entry name" value="BETA-LACTAMASE"/>
    <property type="match status" value="1"/>
</dbReference>
<evidence type="ECO:0000256" key="6">
    <source>
        <dbReference type="ARBA" id="ARBA00023316"/>
    </source>
</evidence>
<dbReference type="AlphaFoldDB" id="A0A933SDU8"/>
<accession>A0A933SDU8</accession>
<dbReference type="GO" id="GO:0008800">
    <property type="term" value="F:beta-lactamase activity"/>
    <property type="evidence" value="ECO:0007669"/>
    <property type="project" value="InterPro"/>
</dbReference>
<dbReference type="SUPFAM" id="SSF56601">
    <property type="entry name" value="beta-lactamase/transpeptidase-like"/>
    <property type="match status" value="1"/>
</dbReference>
<feature type="binding site" evidence="8">
    <location>
        <position position="261"/>
    </location>
    <ligand>
        <name>substrate</name>
    </ligand>
</feature>
<evidence type="ECO:0000259" key="12">
    <source>
        <dbReference type="Pfam" id="PF00768"/>
    </source>
</evidence>
<evidence type="ECO:0000256" key="8">
    <source>
        <dbReference type="PIRSR" id="PIRSR618044-2"/>
    </source>
</evidence>
<keyword evidence="13" id="KW-0645">Protease</keyword>
<keyword evidence="13" id="KW-0121">Carboxypeptidase</keyword>
<gene>
    <name evidence="13" type="ORF">HZA61_14835</name>
</gene>
<evidence type="ECO:0000256" key="4">
    <source>
        <dbReference type="ARBA" id="ARBA00022960"/>
    </source>
</evidence>
<feature type="region of interest" description="Disordered" evidence="10">
    <location>
        <begin position="27"/>
        <end position="70"/>
    </location>
</feature>
<evidence type="ECO:0000256" key="1">
    <source>
        <dbReference type="ARBA" id="ARBA00007164"/>
    </source>
</evidence>
<keyword evidence="4" id="KW-0133">Cell shape</keyword>
<dbReference type="Gene3D" id="3.40.710.10">
    <property type="entry name" value="DD-peptidase/beta-lactamase superfamily"/>
    <property type="match status" value="1"/>
</dbReference>
<evidence type="ECO:0000256" key="7">
    <source>
        <dbReference type="PIRSR" id="PIRSR618044-1"/>
    </source>
</evidence>
<sequence>MSLRFLRLLGVLFLLASLAVPARMADAATHSKTRKPAHTTVRAKSKAAKGKTARATKRGKRSGRRGAPPAGGVYARNAILIDPATGEILYQKNSELSVPIASLTKLMTAMVFLEQRPRLDRQVEVTPAEITGGGHTQLRKGEQVALGDLLHMSLMCSDNVATRVLARESGLTGDEFVARMNRKAVELGLTGSRFVEFTGLDERNVSTASDIARLLHAAAHEPLIQEITTTKSYEFSTERRAHAIHNTNRLLYGRYDVLGGKTGFILEAGYCFATWIRSQGRDLIAVVLGAPTNATRFADAVRLIQKSTTTAVDNSGT</sequence>
<feature type="active site" description="Proton acceptor" evidence="7">
    <location>
        <position position="105"/>
    </location>
</feature>
<keyword evidence="5" id="KW-0573">Peptidoglycan synthesis</keyword>
<proteinExistence type="inferred from homology"/>
<feature type="active site" description="Acyl-ester intermediate" evidence="7">
    <location>
        <position position="102"/>
    </location>
</feature>
<evidence type="ECO:0000256" key="5">
    <source>
        <dbReference type="ARBA" id="ARBA00022984"/>
    </source>
</evidence>
<dbReference type="GO" id="GO:0071555">
    <property type="term" value="P:cell wall organization"/>
    <property type="evidence" value="ECO:0007669"/>
    <property type="project" value="UniProtKB-KW"/>
</dbReference>
<feature type="domain" description="Peptidase S11 D-alanyl-D-alanine carboxypeptidase A N-terminal" evidence="12">
    <location>
        <begin position="72"/>
        <end position="292"/>
    </location>
</feature>
<dbReference type="InterPro" id="IPR018044">
    <property type="entry name" value="Peptidase_S11"/>
</dbReference>
<dbReference type="InterPro" id="IPR000871">
    <property type="entry name" value="Beta-lactam_class-A"/>
</dbReference>
<dbReference type="InterPro" id="IPR001967">
    <property type="entry name" value="Peptidase_S11_N"/>
</dbReference>
<dbReference type="InterPro" id="IPR012338">
    <property type="entry name" value="Beta-lactam/transpept-like"/>
</dbReference>
<evidence type="ECO:0000256" key="3">
    <source>
        <dbReference type="ARBA" id="ARBA00022801"/>
    </source>
</evidence>
<organism evidence="13 14">
    <name type="scientific">Eiseniibacteriota bacterium</name>
    <dbReference type="NCBI Taxonomy" id="2212470"/>
    <lineage>
        <taxon>Bacteria</taxon>
        <taxon>Candidatus Eiseniibacteriota</taxon>
    </lineage>
</organism>
<dbReference type="GO" id="GO:0006508">
    <property type="term" value="P:proteolysis"/>
    <property type="evidence" value="ECO:0007669"/>
    <property type="project" value="InterPro"/>
</dbReference>
<feature type="chain" id="PRO_5037575806" evidence="11">
    <location>
        <begin position="25"/>
        <end position="317"/>
    </location>
</feature>
<dbReference type="PRINTS" id="PR00725">
    <property type="entry name" value="DADACBPTASE1"/>
</dbReference>
<keyword evidence="3" id="KW-0378">Hydrolase</keyword>
<dbReference type="Pfam" id="PF00768">
    <property type="entry name" value="Peptidase_S11"/>
    <property type="match status" value="1"/>
</dbReference>
<dbReference type="Proteomes" id="UP000696931">
    <property type="component" value="Unassembled WGS sequence"/>
</dbReference>
<dbReference type="PANTHER" id="PTHR35333:SF3">
    <property type="entry name" value="BETA-LACTAMASE-TYPE TRANSPEPTIDASE FOLD CONTAINING PROTEIN"/>
    <property type="match status" value="1"/>
</dbReference>
<comment type="caution">
    <text evidence="13">The sequence shown here is derived from an EMBL/GenBank/DDBJ whole genome shotgun (WGS) entry which is preliminary data.</text>
</comment>
<name>A0A933SDU8_UNCEI</name>
<evidence type="ECO:0000313" key="14">
    <source>
        <dbReference type="Proteomes" id="UP000696931"/>
    </source>
</evidence>
<dbReference type="GO" id="GO:0046677">
    <property type="term" value="P:response to antibiotic"/>
    <property type="evidence" value="ECO:0007669"/>
    <property type="project" value="InterPro"/>
</dbReference>
<comment type="similarity">
    <text evidence="1 9">Belongs to the peptidase S11 family.</text>
</comment>
<protein>
    <submittedName>
        <fullName evidence="13">D-alanyl-D-alanine carboxypeptidase</fullName>
    </submittedName>
</protein>
<dbReference type="GO" id="GO:0030655">
    <property type="term" value="P:beta-lactam antibiotic catabolic process"/>
    <property type="evidence" value="ECO:0007669"/>
    <property type="project" value="InterPro"/>
</dbReference>
<evidence type="ECO:0000313" key="13">
    <source>
        <dbReference type="EMBL" id="MBI5170762.1"/>
    </source>
</evidence>
<dbReference type="GO" id="GO:0009002">
    <property type="term" value="F:serine-type D-Ala-D-Ala carboxypeptidase activity"/>
    <property type="evidence" value="ECO:0007669"/>
    <property type="project" value="InterPro"/>
</dbReference>